<name>A0A2M9QA08_9BACI</name>
<evidence type="ECO:0000256" key="1">
    <source>
        <dbReference type="SAM" id="Phobius"/>
    </source>
</evidence>
<protein>
    <submittedName>
        <fullName evidence="2">Uncharacterized protein</fullName>
    </submittedName>
</protein>
<reference evidence="2 3" key="1">
    <citation type="submission" date="2017-11" db="EMBL/GenBank/DDBJ databases">
        <title>Bacterial isolate from king chilli rhizosphere.</title>
        <authorList>
            <person name="Takhelmayum P."/>
            <person name="Sarangthem I."/>
        </authorList>
    </citation>
    <scope>NUCLEOTIDE SEQUENCE [LARGE SCALE GENOMIC DNA]</scope>
    <source>
        <strain evidence="3">t26</strain>
    </source>
</reference>
<proteinExistence type="predicted"/>
<dbReference type="AlphaFoldDB" id="A0A2M9QA08"/>
<keyword evidence="1" id="KW-0472">Membrane</keyword>
<evidence type="ECO:0000313" key="2">
    <source>
        <dbReference type="EMBL" id="PJO44875.1"/>
    </source>
</evidence>
<sequence length="62" mass="6949">MKDFKKGLFLFLLGLSIFIDLMAYKALDAGNTKLAQQIIMTWVALISSGVLFTCGFLYALRK</sequence>
<keyword evidence="1" id="KW-0812">Transmembrane</keyword>
<dbReference type="EMBL" id="PHQY01000322">
    <property type="protein sequence ID" value="PJO44875.1"/>
    <property type="molecule type" value="Genomic_DNA"/>
</dbReference>
<dbReference type="RefSeq" id="WP_100542164.1">
    <property type="nucleotide sequence ID" value="NZ_PHQY01000322.1"/>
</dbReference>
<feature type="transmembrane region" description="Helical" evidence="1">
    <location>
        <begin position="39"/>
        <end position="60"/>
    </location>
</feature>
<organism evidence="2 3">
    <name type="scientific">Lysinibacillus xylanilyticus</name>
    <dbReference type="NCBI Taxonomy" id="582475"/>
    <lineage>
        <taxon>Bacteria</taxon>
        <taxon>Bacillati</taxon>
        <taxon>Bacillota</taxon>
        <taxon>Bacilli</taxon>
        <taxon>Bacillales</taxon>
        <taxon>Bacillaceae</taxon>
        <taxon>Lysinibacillus</taxon>
    </lineage>
</organism>
<accession>A0A2M9QA08</accession>
<comment type="caution">
    <text evidence="2">The sequence shown here is derived from an EMBL/GenBank/DDBJ whole genome shotgun (WGS) entry which is preliminary data.</text>
</comment>
<keyword evidence="1" id="KW-1133">Transmembrane helix</keyword>
<evidence type="ECO:0000313" key="3">
    <source>
        <dbReference type="Proteomes" id="UP000232101"/>
    </source>
</evidence>
<dbReference type="Proteomes" id="UP000232101">
    <property type="component" value="Unassembled WGS sequence"/>
</dbReference>
<gene>
    <name evidence="2" type="ORF">CWD94_04095</name>
</gene>